<dbReference type="SMART" id="SM00267">
    <property type="entry name" value="GGDEF"/>
    <property type="match status" value="1"/>
</dbReference>
<dbReference type="NCBIfam" id="TIGR00229">
    <property type="entry name" value="sensory_box"/>
    <property type="match status" value="1"/>
</dbReference>
<evidence type="ECO:0000259" key="5">
    <source>
        <dbReference type="PROSITE" id="PS50887"/>
    </source>
</evidence>
<dbReference type="SUPFAM" id="SSF141868">
    <property type="entry name" value="EAL domain-like"/>
    <property type="match status" value="1"/>
</dbReference>
<dbReference type="SMART" id="SM00052">
    <property type="entry name" value="EAL"/>
    <property type="match status" value="1"/>
</dbReference>
<feature type="domain" description="GGDEF" evidence="5">
    <location>
        <begin position="379"/>
        <end position="512"/>
    </location>
</feature>
<evidence type="ECO:0000313" key="6">
    <source>
        <dbReference type="EMBL" id="CTQ71177.1"/>
    </source>
</evidence>
<dbReference type="InterPro" id="IPR013655">
    <property type="entry name" value="PAS_fold_3"/>
</dbReference>
<dbReference type="PROSITE" id="PS50112">
    <property type="entry name" value="PAS"/>
    <property type="match status" value="1"/>
</dbReference>
<dbReference type="InterPro" id="IPR000160">
    <property type="entry name" value="GGDEF_dom"/>
</dbReference>
<dbReference type="NCBIfam" id="TIGR00254">
    <property type="entry name" value="GGDEF"/>
    <property type="match status" value="1"/>
</dbReference>
<name>A0A0M7A983_9HYPH</name>
<dbReference type="SMART" id="SM00091">
    <property type="entry name" value="PAS"/>
    <property type="match status" value="1"/>
</dbReference>
<dbReference type="InterPro" id="IPR001610">
    <property type="entry name" value="PAC"/>
</dbReference>
<sequence>MNMPSGEEPDVLSRIRKFNASLDALIRIYTSGKSSSTEFARIVTKEASSLLNAQRCSAWSLTPDNKAIDCVALYLANEDTHVSGLKLSADDFPGYFKAFLAERVIAANDAETDPRTSEFAATYLRANHIVSMLDAQIRSAAGPRGVVCIETVDVRRAWSPDEMAFAASIAELLGISMDREDRGRVFGQLEDINQQLSDAVEKTRVANERYDLAIDAAYDGVWDLDYVTGQVYFSDQNFQLLGESHEHPPTEFDWWQDRVHPEDIDGVLEYYEKLVQDDNPYNVTYRMRHEDGSWRWWRSRGKVVRSDTCEPIRIVGTNSDVTDLIETKTELEQRNRELLIAKQNVEHAALHDSLTGLPNRRYMEQVSAENLQQKLGKDRAASFLHIDLDHFKDVNDMLGHAAGDTVLCLVADMLRELSGEGDFIARIGGDEFVAILQDLPTAERSIAFSEKLITQLSKPVFVERRSVNIGVSIGIALSEGHVNDASNLLRNADNALYQAKRSGKNTFAIYNEKMRIQAARLRATKEEIQGALEDGISFIPYFQPQFLAGSLELAGAEALVRWQHPRKGILPPGEFLHIAEEMNCVAEIDRQVLRKSLAIVSDWREAGLVLPRLSVNVSSQRLADPGLLFSVEGFEDQVSRLSFELVESTYLDNTSEQVKQTLAQLQDLGVEMEIDDFGSGYASIASLVNIRPKRLKIDRTLVSNVDRDDAMTSLVQSIVDIARALEVEVIAEGAETASQIETLTSIGCDILQGYGLARPMSAEMFLETYGMQETASVASQR</sequence>
<dbReference type="CDD" id="cd00130">
    <property type="entry name" value="PAS"/>
    <property type="match status" value="1"/>
</dbReference>
<dbReference type="PANTHER" id="PTHR44757:SF2">
    <property type="entry name" value="BIOFILM ARCHITECTURE MAINTENANCE PROTEIN MBAA"/>
    <property type="match status" value="1"/>
</dbReference>
<dbReference type="Pfam" id="PF00563">
    <property type="entry name" value="EAL"/>
    <property type="match status" value="1"/>
</dbReference>
<evidence type="ECO:0000256" key="1">
    <source>
        <dbReference type="SAM" id="Coils"/>
    </source>
</evidence>
<dbReference type="Gene3D" id="3.30.70.270">
    <property type="match status" value="1"/>
</dbReference>
<feature type="coiled-coil region" evidence="1">
    <location>
        <begin position="321"/>
        <end position="348"/>
    </location>
</feature>
<protein>
    <submittedName>
        <fullName evidence="6">Cyclic di-GMP phosphodiesterase Gmr</fullName>
        <ecNumber evidence="6">3.1.4.52</ecNumber>
    </submittedName>
</protein>
<dbReference type="InterPro" id="IPR052155">
    <property type="entry name" value="Biofilm_reg_signaling"/>
</dbReference>
<organism evidence="6 7">
    <name type="scientific">Roseibium album</name>
    <dbReference type="NCBI Taxonomy" id="311410"/>
    <lineage>
        <taxon>Bacteria</taxon>
        <taxon>Pseudomonadati</taxon>
        <taxon>Pseudomonadota</taxon>
        <taxon>Alphaproteobacteria</taxon>
        <taxon>Hyphomicrobiales</taxon>
        <taxon>Stappiaceae</taxon>
        <taxon>Roseibium</taxon>
    </lineage>
</organism>
<dbReference type="FunFam" id="3.30.70.270:FF:000001">
    <property type="entry name" value="Diguanylate cyclase domain protein"/>
    <property type="match status" value="1"/>
</dbReference>
<dbReference type="Pfam" id="PF01590">
    <property type="entry name" value="GAF"/>
    <property type="match status" value="1"/>
</dbReference>
<evidence type="ECO:0000259" key="3">
    <source>
        <dbReference type="PROSITE" id="PS50113"/>
    </source>
</evidence>
<dbReference type="SUPFAM" id="SSF55781">
    <property type="entry name" value="GAF domain-like"/>
    <property type="match status" value="1"/>
</dbReference>
<feature type="domain" description="EAL" evidence="4">
    <location>
        <begin position="521"/>
        <end position="773"/>
    </location>
</feature>
<dbReference type="SUPFAM" id="SSF55785">
    <property type="entry name" value="PYP-like sensor domain (PAS domain)"/>
    <property type="match status" value="1"/>
</dbReference>
<dbReference type="Pfam" id="PF00990">
    <property type="entry name" value="GGDEF"/>
    <property type="match status" value="1"/>
</dbReference>
<evidence type="ECO:0000259" key="4">
    <source>
        <dbReference type="PROSITE" id="PS50883"/>
    </source>
</evidence>
<accession>A0A0M7A983</accession>
<dbReference type="InterPro" id="IPR029787">
    <property type="entry name" value="Nucleotide_cyclase"/>
</dbReference>
<dbReference type="CDD" id="cd01948">
    <property type="entry name" value="EAL"/>
    <property type="match status" value="1"/>
</dbReference>
<dbReference type="Proteomes" id="UP000049983">
    <property type="component" value="Unassembled WGS sequence"/>
</dbReference>
<dbReference type="EC" id="3.1.4.52" evidence="6"/>
<dbReference type="Gene3D" id="3.30.450.20">
    <property type="entry name" value="PAS domain"/>
    <property type="match status" value="1"/>
</dbReference>
<keyword evidence="1" id="KW-0175">Coiled coil</keyword>
<feature type="domain" description="PAS" evidence="2">
    <location>
        <begin position="206"/>
        <end position="278"/>
    </location>
</feature>
<dbReference type="PANTHER" id="PTHR44757">
    <property type="entry name" value="DIGUANYLATE CYCLASE DGCP"/>
    <property type="match status" value="1"/>
</dbReference>
<dbReference type="PROSITE" id="PS50113">
    <property type="entry name" value="PAC"/>
    <property type="match status" value="1"/>
</dbReference>
<gene>
    <name evidence="6" type="primary">gmr_2</name>
    <name evidence="6" type="ORF">LA5096_02809</name>
</gene>
<dbReference type="STRING" id="311410.LA5095_01555"/>
<dbReference type="InterPro" id="IPR035965">
    <property type="entry name" value="PAS-like_dom_sf"/>
</dbReference>
<dbReference type="SUPFAM" id="SSF55073">
    <property type="entry name" value="Nucleotide cyclase"/>
    <property type="match status" value="1"/>
</dbReference>
<dbReference type="InterPro" id="IPR043128">
    <property type="entry name" value="Rev_trsase/Diguanyl_cyclase"/>
</dbReference>
<dbReference type="InterPro" id="IPR003018">
    <property type="entry name" value="GAF"/>
</dbReference>
<dbReference type="InterPro" id="IPR001633">
    <property type="entry name" value="EAL_dom"/>
</dbReference>
<dbReference type="Gene3D" id="3.20.20.450">
    <property type="entry name" value="EAL domain"/>
    <property type="match status" value="1"/>
</dbReference>
<dbReference type="CDD" id="cd01949">
    <property type="entry name" value="GGDEF"/>
    <property type="match status" value="1"/>
</dbReference>
<dbReference type="SMART" id="SM00065">
    <property type="entry name" value="GAF"/>
    <property type="match status" value="1"/>
</dbReference>
<dbReference type="PROSITE" id="PS50887">
    <property type="entry name" value="GGDEF"/>
    <property type="match status" value="1"/>
</dbReference>
<evidence type="ECO:0000259" key="2">
    <source>
        <dbReference type="PROSITE" id="PS50112"/>
    </source>
</evidence>
<dbReference type="GO" id="GO:0071111">
    <property type="term" value="F:cyclic-guanylate-specific phosphodiesterase activity"/>
    <property type="evidence" value="ECO:0007669"/>
    <property type="project" value="UniProtKB-EC"/>
</dbReference>
<dbReference type="SMART" id="SM00086">
    <property type="entry name" value="PAC"/>
    <property type="match status" value="1"/>
</dbReference>
<dbReference type="InterPro" id="IPR035919">
    <property type="entry name" value="EAL_sf"/>
</dbReference>
<dbReference type="RefSeq" id="WP_158510355.1">
    <property type="nucleotide sequence ID" value="NZ_CXWA01000001.1"/>
</dbReference>
<dbReference type="Pfam" id="PF08447">
    <property type="entry name" value="PAS_3"/>
    <property type="match status" value="1"/>
</dbReference>
<keyword evidence="7" id="KW-1185">Reference proteome</keyword>
<dbReference type="InterPro" id="IPR000700">
    <property type="entry name" value="PAS-assoc_C"/>
</dbReference>
<dbReference type="InterPro" id="IPR000014">
    <property type="entry name" value="PAS"/>
</dbReference>
<feature type="domain" description="PAC" evidence="3">
    <location>
        <begin position="281"/>
        <end position="333"/>
    </location>
</feature>
<dbReference type="Gene3D" id="3.30.450.40">
    <property type="match status" value="1"/>
</dbReference>
<reference evidence="7" key="1">
    <citation type="submission" date="2015-07" db="EMBL/GenBank/DDBJ databases">
        <authorList>
            <person name="Rodrigo-Torres Lidia"/>
            <person name="Arahal R.David."/>
        </authorList>
    </citation>
    <scope>NUCLEOTIDE SEQUENCE [LARGE SCALE GENOMIC DNA]</scope>
    <source>
        <strain evidence="7">CECT 5096</strain>
    </source>
</reference>
<dbReference type="GeneID" id="97670177"/>
<dbReference type="EMBL" id="CXWC01000010">
    <property type="protein sequence ID" value="CTQ71177.1"/>
    <property type="molecule type" value="Genomic_DNA"/>
</dbReference>
<evidence type="ECO:0000313" key="7">
    <source>
        <dbReference type="Proteomes" id="UP000049983"/>
    </source>
</evidence>
<dbReference type="PROSITE" id="PS50883">
    <property type="entry name" value="EAL"/>
    <property type="match status" value="1"/>
</dbReference>
<dbReference type="AlphaFoldDB" id="A0A0M7A983"/>
<proteinExistence type="predicted"/>
<keyword evidence="6" id="KW-0378">Hydrolase</keyword>
<dbReference type="InterPro" id="IPR029016">
    <property type="entry name" value="GAF-like_dom_sf"/>
</dbReference>